<dbReference type="GO" id="GO:0009820">
    <property type="term" value="P:alkaloid metabolic process"/>
    <property type="evidence" value="ECO:0007669"/>
    <property type="project" value="UniProtKB-KW"/>
</dbReference>
<name>A0AAP0D0R0_9ASTR</name>
<dbReference type="PANTHER" id="PTHR44575">
    <property type="entry name" value="OS01G0589200 PROTEIN"/>
    <property type="match status" value="1"/>
</dbReference>
<evidence type="ECO:0000259" key="1">
    <source>
        <dbReference type="Pfam" id="PF08241"/>
    </source>
</evidence>
<dbReference type="InterPro" id="IPR013216">
    <property type="entry name" value="Methyltransf_11"/>
</dbReference>
<evidence type="ECO:0000313" key="3">
    <source>
        <dbReference type="Proteomes" id="UP001408789"/>
    </source>
</evidence>
<dbReference type="AlphaFoldDB" id="A0AAP0D0R0"/>
<dbReference type="Gene3D" id="3.40.50.150">
    <property type="entry name" value="Vaccinia Virus protein VP39"/>
    <property type="match status" value="1"/>
</dbReference>
<feature type="domain" description="Methyltransferase type 11" evidence="1">
    <location>
        <begin position="39"/>
        <end position="134"/>
    </location>
</feature>
<dbReference type="SUPFAM" id="SSF53335">
    <property type="entry name" value="S-adenosyl-L-methionine-dependent methyltransferases"/>
    <property type="match status" value="1"/>
</dbReference>
<keyword evidence="3" id="KW-1185">Reference proteome</keyword>
<dbReference type="PANTHER" id="PTHR44575:SF2">
    <property type="entry name" value="OS01G0589200 PROTEIN"/>
    <property type="match status" value="1"/>
</dbReference>
<dbReference type="Pfam" id="PF08241">
    <property type="entry name" value="Methyltransf_11"/>
    <property type="match status" value="1"/>
</dbReference>
<comment type="caution">
    <text evidence="2">The sequence shown here is derived from an EMBL/GenBank/DDBJ whole genome shotgun (WGS) entry which is preliminary data.</text>
</comment>
<accession>A0AAP0D0R0</accession>
<dbReference type="EMBL" id="JBCNJP010000018">
    <property type="protein sequence ID" value="KAK9063692.1"/>
    <property type="molecule type" value="Genomic_DNA"/>
</dbReference>
<protein>
    <recommendedName>
        <fullName evidence="1">Methyltransferase type 11 domain-containing protein</fullName>
    </recommendedName>
</protein>
<organism evidence="2 3">
    <name type="scientific">Deinandra increscens subsp. villosa</name>
    <dbReference type="NCBI Taxonomy" id="3103831"/>
    <lineage>
        <taxon>Eukaryota</taxon>
        <taxon>Viridiplantae</taxon>
        <taxon>Streptophyta</taxon>
        <taxon>Embryophyta</taxon>
        <taxon>Tracheophyta</taxon>
        <taxon>Spermatophyta</taxon>
        <taxon>Magnoliopsida</taxon>
        <taxon>eudicotyledons</taxon>
        <taxon>Gunneridae</taxon>
        <taxon>Pentapetalae</taxon>
        <taxon>asterids</taxon>
        <taxon>campanulids</taxon>
        <taxon>Asterales</taxon>
        <taxon>Asteraceae</taxon>
        <taxon>Asteroideae</taxon>
        <taxon>Heliantheae alliance</taxon>
        <taxon>Madieae</taxon>
        <taxon>Madiinae</taxon>
        <taxon>Deinandra</taxon>
    </lineage>
</organism>
<dbReference type="Proteomes" id="UP001408789">
    <property type="component" value="Unassembled WGS sequence"/>
</dbReference>
<gene>
    <name evidence="2" type="ORF">SSX86_017564</name>
</gene>
<sequence length="261" mass="29133">MAGLFDKQADAYLDARPTYPAHWYSMLADHTSSHSLAWDVGTGNGQAAIAVAEHYERVIGTDVSEAQLKLAKPHPRVQYVHTPVSLSDDELVTLIGGENRVDLVTVAQAVHWFDLPRFYSVVNRVLRKPNGVFAVWGYNDFGHITPEIDAALKRFHDSTLPYWNENIKHVFDGYKTLPFPFEDIGLGAEGRPLELEIPKELSFEGVVGMLRSWSAVVTAKERGVDLLAEDVVRELERVWGGSKVVRQVGYKGFMLAGKLKS</sequence>
<dbReference type="InterPro" id="IPR029063">
    <property type="entry name" value="SAM-dependent_MTases_sf"/>
</dbReference>
<reference evidence="2 3" key="1">
    <citation type="submission" date="2024-04" db="EMBL/GenBank/DDBJ databases">
        <title>The reference genome of an endangered Asteraceae, Deinandra increscens subsp. villosa, native to the Central Coast of California.</title>
        <authorList>
            <person name="Guilliams M."/>
            <person name="Hasenstab-Lehman K."/>
            <person name="Meyer R."/>
            <person name="Mcevoy S."/>
        </authorList>
    </citation>
    <scope>NUCLEOTIDE SEQUENCE [LARGE SCALE GENOMIC DNA]</scope>
    <source>
        <tissue evidence="2">Leaf</tissue>
    </source>
</reference>
<proteinExistence type="predicted"/>
<evidence type="ECO:0000313" key="2">
    <source>
        <dbReference type="EMBL" id="KAK9063692.1"/>
    </source>
</evidence>
<dbReference type="GO" id="GO:0008757">
    <property type="term" value="F:S-adenosylmethionine-dependent methyltransferase activity"/>
    <property type="evidence" value="ECO:0007669"/>
    <property type="project" value="InterPro"/>
</dbReference>
<dbReference type="CDD" id="cd02440">
    <property type="entry name" value="AdoMet_MTases"/>
    <property type="match status" value="1"/>
</dbReference>